<organism evidence="3 4">
    <name type="scientific">Streptacidiphilus jiangxiensis</name>
    <dbReference type="NCBI Taxonomy" id="235985"/>
    <lineage>
        <taxon>Bacteria</taxon>
        <taxon>Bacillati</taxon>
        <taxon>Actinomycetota</taxon>
        <taxon>Actinomycetes</taxon>
        <taxon>Kitasatosporales</taxon>
        <taxon>Streptomycetaceae</taxon>
        <taxon>Streptacidiphilus</taxon>
    </lineage>
</organism>
<dbReference type="Pfam" id="PF01391">
    <property type="entry name" value="Collagen"/>
    <property type="match status" value="1"/>
</dbReference>
<dbReference type="RefSeq" id="WP_075004141.1">
    <property type="nucleotide sequence ID" value="NZ_BBPN01000011.1"/>
</dbReference>
<dbReference type="InterPro" id="IPR008160">
    <property type="entry name" value="Collagen"/>
</dbReference>
<feature type="signal peptide" evidence="2">
    <location>
        <begin position="1"/>
        <end position="37"/>
    </location>
</feature>
<keyword evidence="3" id="KW-0176">Collagen</keyword>
<keyword evidence="4" id="KW-1185">Reference proteome</keyword>
<dbReference type="eggNOG" id="ENOG5032BQZ">
    <property type="taxonomic scope" value="Bacteria"/>
</dbReference>
<dbReference type="PROSITE" id="PS51257">
    <property type="entry name" value="PROKAR_LIPOPROTEIN"/>
    <property type="match status" value="1"/>
</dbReference>
<sequence>MPRGYEKSSERNAFRQTRAVCALTVLAGVACGGVALASPAVAQTSHPQLARLAQPVQHNDPSCDCDCCGEQGPQGPQGLQGPIGPQGPAGPTGSAGPQGPAGPTGKTGPQGTVGPTGATGPASPDISAVFEGETELWAKAPGSGLTYLLDSRNPGVWVNISGLANYPGNVTDVQTSVQGNDLHVTVLNPSNVVAETVCTVNPGPVTAASCTAFTTLPPRP</sequence>
<feature type="region of interest" description="Disordered" evidence="1">
    <location>
        <begin position="76"/>
        <end position="126"/>
    </location>
</feature>
<dbReference type="AlphaFoldDB" id="A0A1H7WFQ4"/>
<accession>A0A1H7WFQ4</accession>
<dbReference type="PANTHER" id="PTHR24637:SF428">
    <property type="entry name" value="SCAVENGER RECEPTOR CLASS A MEMBER 3"/>
    <property type="match status" value="1"/>
</dbReference>
<evidence type="ECO:0000256" key="2">
    <source>
        <dbReference type="SAM" id="SignalP"/>
    </source>
</evidence>
<feature type="compositionally biased region" description="Low complexity" evidence="1">
    <location>
        <begin position="89"/>
        <end position="124"/>
    </location>
</feature>
<gene>
    <name evidence="3" type="ORF">SAMN05414137_120109</name>
</gene>
<protein>
    <submittedName>
        <fullName evidence="3">Collagen triple helix repeat-containing protein</fullName>
    </submittedName>
</protein>
<dbReference type="STRING" id="235985.SAMN05414137_120109"/>
<evidence type="ECO:0000256" key="1">
    <source>
        <dbReference type="SAM" id="MobiDB-lite"/>
    </source>
</evidence>
<dbReference type="Proteomes" id="UP000183015">
    <property type="component" value="Unassembled WGS sequence"/>
</dbReference>
<reference evidence="4" key="1">
    <citation type="submission" date="2016-10" db="EMBL/GenBank/DDBJ databases">
        <authorList>
            <person name="Varghese N."/>
        </authorList>
    </citation>
    <scope>NUCLEOTIDE SEQUENCE [LARGE SCALE GENOMIC DNA]</scope>
    <source>
        <strain evidence="4">DSM 45096 / BCRC 16803 / CGMCC 4.1857 / CIP 109030 / JCM 12277 / KCTC 19219 / NBRC 100920 / 33214</strain>
    </source>
</reference>
<name>A0A1H7WFQ4_STRJI</name>
<dbReference type="PANTHER" id="PTHR24637">
    <property type="entry name" value="COLLAGEN"/>
    <property type="match status" value="1"/>
</dbReference>
<evidence type="ECO:0000313" key="4">
    <source>
        <dbReference type="Proteomes" id="UP000183015"/>
    </source>
</evidence>
<proteinExistence type="predicted"/>
<evidence type="ECO:0000313" key="3">
    <source>
        <dbReference type="EMBL" id="SEM19899.1"/>
    </source>
</evidence>
<feature type="chain" id="PRO_5038752078" evidence="2">
    <location>
        <begin position="38"/>
        <end position="220"/>
    </location>
</feature>
<dbReference type="EMBL" id="FOAZ01000020">
    <property type="protein sequence ID" value="SEM19899.1"/>
    <property type="molecule type" value="Genomic_DNA"/>
</dbReference>
<keyword evidence="2" id="KW-0732">Signal</keyword>